<reference evidence="5 6" key="1">
    <citation type="submission" date="2023-06" db="EMBL/GenBank/DDBJ databases">
        <title>Thiopseudomonas sp. CY1220 draft genome sequence.</title>
        <authorList>
            <person name="Zhao G."/>
            <person name="An M."/>
        </authorList>
    </citation>
    <scope>NUCLEOTIDE SEQUENCE [LARGE SCALE GENOMIC DNA]</scope>
    <source>
        <strain evidence="5 6">CY1220</strain>
    </source>
</reference>
<evidence type="ECO:0000259" key="4">
    <source>
        <dbReference type="PROSITE" id="PS50206"/>
    </source>
</evidence>
<dbReference type="RefSeq" id="WP_289409379.1">
    <property type="nucleotide sequence ID" value="NZ_JAUCDY010000001.1"/>
</dbReference>
<keyword evidence="1 3" id="KW-0963">Cytoplasm</keyword>
<comment type="subcellular location">
    <subcellularLocation>
        <location evidence="3">Cytoplasm</location>
    </subcellularLocation>
</comment>
<dbReference type="SMART" id="SM00450">
    <property type="entry name" value="RHOD"/>
    <property type="match status" value="1"/>
</dbReference>
<dbReference type="InterPro" id="IPR023695">
    <property type="entry name" value="Thiosulf_sulfurTrfase"/>
</dbReference>
<proteinExistence type="inferred from homology"/>
<organism evidence="5 6">
    <name type="scientific">Thiopseudomonas acetoxidans</name>
    <dbReference type="NCBI Taxonomy" id="3041622"/>
    <lineage>
        <taxon>Bacteria</taxon>
        <taxon>Pseudomonadati</taxon>
        <taxon>Pseudomonadota</taxon>
        <taxon>Gammaproteobacteria</taxon>
        <taxon>Pseudomonadales</taxon>
        <taxon>Pseudomonadaceae</taxon>
        <taxon>Thiopseudomonas</taxon>
    </lineage>
</organism>
<dbReference type="InterPro" id="IPR050229">
    <property type="entry name" value="GlpE_sulfurtransferase"/>
</dbReference>
<dbReference type="PANTHER" id="PTHR43031:SF6">
    <property type="entry name" value="THIOSULFATE SULFURTRANSFERASE GLPE"/>
    <property type="match status" value="1"/>
</dbReference>
<dbReference type="Gene3D" id="3.40.250.10">
    <property type="entry name" value="Rhodanese-like domain"/>
    <property type="match status" value="1"/>
</dbReference>
<evidence type="ECO:0000256" key="1">
    <source>
        <dbReference type="ARBA" id="ARBA00022490"/>
    </source>
</evidence>
<dbReference type="EC" id="2.8.1.1" evidence="3"/>
<comment type="function">
    <text evidence="3">Transferase that catalyzes the transfer of sulfur from thiosulfate to thiophilic acceptors such as cyanide or dithiols. May function in a CysM-independent thiosulfate assimilation pathway by catalyzing the conversion of thiosulfate to sulfite, which can then be used for L-cysteine biosynthesis.</text>
</comment>
<dbReference type="HAMAP" id="MF_01009">
    <property type="entry name" value="Thiosulf_sulfurtr"/>
    <property type="match status" value="1"/>
</dbReference>
<dbReference type="EMBL" id="JAUCDY010000001">
    <property type="protein sequence ID" value="MDM7856793.1"/>
    <property type="molecule type" value="Genomic_DNA"/>
</dbReference>
<dbReference type="Proteomes" id="UP001241056">
    <property type="component" value="Unassembled WGS sequence"/>
</dbReference>
<feature type="active site" description="Cysteine persulfide intermediate" evidence="3">
    <location>
        <position position="64"/>
    </location>
</feature>
<gene>
    <name evidence="3 5" type="primary">glpE</name>
    <name evidence="5" type="ORF">QEZ41_00635</name>
</gene>
<comment type="catalytic activity">
    <reaction evidence="3">
        <text>thiosulfate + [thioredoxin]-dithiol = [thioredoxin]-disulfide + hydrogen sulfide + sulfite + 2 H(+)</text>
        <dbReference type="Rhea" id="RHEA:83859"/>
        <dbReference type="Rhea" id="RHEA-COMP:10698"/>
        <dbReference type="Rhea" id="RHEA-COMP:10700"/>
        <dbReference type="ChEBI" id="CHEBI:15378"/>
        <dbReference type="ChEBI" id="CHEBI:17359"/>
        <dbReference type="ChEBI" id="CHEBI:29919"/>
        <dbReference type="ChEBI" id="CHEBI:29950"/>
        <dbReference type="ChEBI" id="CHEBI:33542"/>
        <dbReference type="ChEBI" id="CHEBI:50058"/>
    </reaction>
</comment>
<dbReference type="SUPFAM" id="SSF52821">
    <property type="entry name" value="Rhodanese/Cell cycle control phosphatase"/>
    <property type="match status" value="1"/>
</dbReference>
<dbReference type="InterPro" id="IPR001763">
    <property type="entry name" value="Rhodanese-like_dom"/>
</dbReference>
<dbReference type="PANTHER" id="PTHR43031">
    <property type="entry name" value="FAD-DEPENDENT OXIDOREDUCTASE"/>
    <property type="match status" value="1"/>
</dbReference>
<evidence type="ECO:0000313" key="5">
    <source>
        <dbReference type="EMBL" id="MDM7856793.1"/>
    </source>
</evidence>
<evidence type="ECO:0000256" key="3">
    <source>
        <dbReference type="HAMAP-Rule" id="MF_01009"/>
    </source>
</evidence>
<name>A0ABT7SKS4_9GAMM</name>
<dbReference type="Pfam" id="PF00581">
    <property type="entry name" value="Rhodanese"/>
    <property type="match status" value="1"/>
</dbReference>
<dbReference type="NCBIfam" id="NF001195">
    <property type="entry name" value="PRK00162.1"/>
    <property type="match status" value="1"/>
</dbReference>
<evidence type="ECO:0000256" key="2">
    <source>
        <dbReference type="ARBA" id="ARBA00022679"/>
    </source>
</evidence>
<comment type="catalytic activity">
    <reaction evidence="3">
        <text>thiosulfate + hydrogen cyanide = thiocyanate + sulfite + 2 H(+)</text>
        <dbReference type="Rhea" id="RHEA:16881"/>
        <dbReference type="ChEBI" id="CHEBI:15378"/>
        <dbReference type="ChEBI" id="CHEBI:17359"/>
        <dbReference type="ChEBI" id="CHEBI:18022"/>
        <dbReference type="ChEBI" id="CHEBI:18407"/>
        <dbReference type="ChEBI" id="CHEBI:33542"/>
        <dbReference type="EC" id="2.8.1.1"/>
    </reaction>
</comment>
<dbReference type="CDD" id="cd01444">
    <property type="entry name" value="GlpE_ST"/>
    <property type="match status" value="1"/>
</dbReference>
<accession>A0ABT7SKS4</accession>
<evidence type="ECO:0000313" key="6">
    <source>
        <dbReference type="Proteomes" id="UP001241056"/>
    </source>
</evidence>
<dbReference type="InterPro" id="IPR036873">
    <property type="entry name" value="Rhodanese-like_dom_sf"/>
</dbReference>
<sequence length="106" mass="11840">MQSFSYISVEDTAKLLEQGAIIVDVRDENSFSQGHIPNSIHLDNHSVASFIQRADFDAPTIVVCYHGHASQSAAAYLHSQDFSEVYSMDGGFTRWSQVFPERVESN</sequence>
<comment type="similarity">
    <text evidence="3">Belongs to the GlpE family.</text>
</comment>
<protein>
    <recommendedName>
        <fullName evidence="3">Thiosulfate sulfurtransferase GlpE</fullName>
        <ecNumber evidence="3">2.8.1.1</ecNumber>
    </recommendedName>
</protein>
<dbReference type="PROSITE" id="PS50206">
    <property type="entry name" value="RHODANESE_3"/>
    <property type="match status" value="1"/>
</dbReference>
<comment type="caution">
    <text evidence="5">The sequence shown here is derived from an EMBL/GenBank/DDBJ whole genome shotgun (WGS) entry which is preliminary data.</text>
</comment>
<dbReference type="GO" id="GO:0004792">
    <property type="term" value="F:thiosulfate-cyanide sulfurtransferase activity"/>
    <property type="evidence" value="ECO:0007669"/>
    <property type="project" value="UniProtKB-EC"/>
</dbReference>
<feature type="domain" description="Rhodanese" evidence="4">
    <location>
        <begin position="16"/>
        <end position="104"/>
    </location>
</feature>
<keyword evidence="6" id="KW-1185">Reference proteome</keyword>
<keyword evidence="2 3" id="KW-0808">Transferase</keyword>